<dbReference type="Gene3D" id="2.60.40.10">
    <property type="entry name" value="Immunoglobulins"/>
    <property type="match status" value="3"/>
</dbReference>
<keyword evidence="5" id="KW-0393">Immunoglobulin domain</keyword>
<dbReference type="STRING" id="37653.A0A0L8G4U7"/>
<dbReference type="GO" id="GO:0030424">
    <property type="term" value="C:axon"/>
    <property type="evidence" value="ECO:0007669"/>
    <property type="project" value="TreeGrafter"/>
</dbReference>
<dbReference type="SMART" id="SM00408">
    <property type="entry name" value="IGc2"/>
    <property type="match status" value="3"/>
</dbReference>
<organism evidence="9">
    <name type="scientific">Octopus bimaculoides</name>
    <name type="common">California two-spotted octopus</name>
    <dbReference type="NCBI Taxonomy" id="37653"/>
    <lineage>
        <taxon>Eukaryota</taxon>
        <taxon>Metazoa</taxon>
        <taxon>Spiralia</taxon>
        <taxon>Lophotrochozoa</taxon>
        <taxon>Mollusca</taxon>
        <taxon>Cephalopoda</taxon>
        <taxon>Coleoidea</taxon>
        <taxon>Octopodiformes</taxon>
        <taxon>Octopoda</taxon>
        <taxon>Incirrata</taxon>
        <taxon>Octopodidae</taxon>
        <taxon>Octopus</taxon>
    </lineage>
</organism>
<dbReference type="PANTHER" id="PTHR45080">
    <property type="entry name" value="CONTACTIN 5"/>
    <property type="match status" value="1"/>
</dbReference>
<name>A0A0L8G4U7_OCTBM</name>
<keyword evidence="3" id="KW-0732">Signal</keyword>
<protein>
    <recommendedName>
        <fullName evidence="8">Ig-like domain-containing protein</fullName>
    </recommendedName>
</protein>
<keyword evidence="7" id="KW-1133">Transmembrane helix</keyword>
<dbReference type="FunFam" id="2.60.40.10:FF:000425">
    <property type="entry name" value="Myosin light chain kinase"/>
    <property type="match status" value="1"/>
</dbReference>
<dbReference type="GO" id="GO:0005737">
    <property type="term" value="C:cytoplasm"/>
    <property type="evidence" value="ECO:0007669"/>
    <property type="project" value="UniProtKB-SubCell"/>
</dbReference>
<dbReference type="InterPro" id="IPR003598">
    <property type="entry name" value="Ig_sub2"/>
</dbReference>
<evidence type="ECO:0000256" key="6">
    <source>
        <dbReference type="SAM" id="MobiDB-lite"/>
    </source>
</evidence>
<dbReference type="InterPro" id="IPR013783">
    <property type="entry name" value="Ig-like_fold"/>
</dbReference>
<dbReference type="SMART" id="SM00409">
    <property type="entry name" value="IG"/>
    <property type="match status" value="3"/>
</dbReference>
<feature type="compositionally biased region" description="Acidic residues" evidence="6">
    <location>
        <begin position="1981"/>
        <end position="1999"/>
    </location>
</feature>
<dbReference type="PROSITE" id="PS50835">
    <property type="entry name" value="IG_LIKE"/>
    <property type="match status" value="2"/>
</dbReference>
<feature type="transmembrane region" description="Helical" evidence="7">
    <location>
        <begin position="2580"/>
        <end position="2613"/>
    </location>
</feature>
<dbReference type="InterPro" id="IPR003599">
    <property type="entry name" value="Ig_sub"/>
</dbReference>
<dbReference type="GO" id="GO:0043025">
    <property type="term" value="C:neuronal cell body"/>
    <property type="evidence" value="ECO:0007669"/>
    <property type="project" value="TreeGrafter"/>
</dbReference>
<evidence type="ECO:0000259" key="8">
    <source>
        <dbReference type="PROSITE" id="PS50835"/>
    </source>
</evidence>
<keyword evidence="7" id="KW-0812">Transmembrane</keyword>
<feature type="domain" description="Ig-like" evidence="8">
    <location>
        <begin position="1102"/>
        <end position="1190"/>
    </location>
</feature>
<reference evidence="9" key="1">
    <citation type="submission" date="2015-07" db="EMBL/GenBank/DDBJ databases">
        <title>MeaNS - Measles Nucleotide Surveillance Program.</title>
        <authorList>
            <person name="Tran T."/>
            <person name="Druce J."/>
        </authorList>
    </citation>
    <scope>NUCLEOTIDE SEQUENCE</scope>
    <source>
        <strain evidence="9">UCB-OBI-ISO-001</strain>
        <tissue evidence="9">Gonad</tissue>
    </source>
</reference>
<dbReference type="PANTHER" id="PTHR45080:SF8">
    <property type="entry name" value="IG-LIKE DOMAIN-CONTAINING PROTEIN"/>
    <property type="match status" value="1"/>
</dbReference>
<evidence type="ECO:0000256" key="3">
    <source>
        <dbReference type="ARBA" id="ARBA00022729"/>
    </source>
</evidence>
<evidence type="ECO:0000256" key="7">
    <source>
        <dbReference type="SAM" id="Phobius"/>
    </source>
</evidence>
<accession>A0A0L8G4U7</accession>
<dbReference type="InterPro" id="IPR050958">
    <property type="entry name" value="Cell_Adh-Cytoskel_Orgn"/>
</dbReference>
<gene>
    <name evidence="9" type="ORF">OCBIM_22000383mg</name>
</gene>
<dbReference type="SUPFAM" id="SSF48726">
    <property type="entry name" value="Immunoglobulin"/>
    <property type="match status" value="3"/>
</dbReference>
<evidence type="ECO:0000256" key="4">
    <source>
        <dbReference type="ARBA" id="ARBA00023157"/>
    </source>
</evidence>
<evidence type="ECO:0000256" key="5">
    <source>
        <dbReference type="ARBA" id="ARBA00023319"/>
    </source>
</evidence>
<keyword evidence="7" id="KW-0472">Membrane</keyword>
<evidence type="ECO:0000313" key="9">
    <source>
        <dbReference type="EMBL" id="KOF71883.1"/>
    </source>
</evidence>
<dbReference type="GO" id="GO:0050808">
    <property type="term" value="P:synapse organization"/>
    <property type="evidence" value="ECO:0007669"/>
    <property type="project" value="TreeGrafter"/>
</dbReference>
<dbReference type="Pfam" id="PF07679">
    <property type="entry name" value="I-set"/>
    <property type="match status" value="3"/>
</dbReference>
<dbReference type="EMBL" id="KQ423941">
    <property type="protein sequence ID" value="KOF71883.1"/>
    <property type="molecule type" value="Genomic_DNA"/>
</dbReference>
<feature type="region of interest" description="Disordered" evidence="6">
    <location>
        <begin position="869"/>
        <end position="892"/>
    </location>
</feature>
<feature type="compositionally biased region" description="Low complexity" evidence="6">
    <location>
        <begin position="878"/>
        <end position="888"/>
    </location>
</feature>
<feature type="domain" description="Ig-like" evidence="8">
    <location>
        <begin position="1"/>
        <end position="65"/>
    </location>
</feature>
<dbReference type="InterPro" id="IPR007110">
    <property type="entry name" value="Ig-like_dom"/>
</dbReference>
<dbReference type="OrthoDB" id="504170at2759"/>
<comment type="subcellular location">
    <subcellularLocation>
        <location evidence="1">Cytoplasm</location>
    </subcellularLocation>
</comment>
<proteinExistence type="predicted"/>
<evidence type="ECO:0000256" key="1">
    <source>
        <dbReference type="ARBA" id="ARBA00004496"/>
    </source>
</evidence>
<keyword evidence="4" id="KW-1015">Disulfide bond</keyword>
<dbReference type="InterPro" id="IPR013098">
    <property type="entry name" value="Ig_I-set"/>
</dbReference>
<keyword evidence="2" id="KW-0963">Cytoplasm</keyword>
<feature type="compositionally biased region" description="Basic and acidic residues" evidence="6">
    <location>
        <begin position="2546"/>
        <end position="2559"/>
    </location>
</feature>
<dbReference type="GO" id="GO:0007156">
    <property type="term" value="P:homophilic cell adhesion via plasma membrane adhesion molecules"/>
    <property type="evidence" value="ECO:0007669"/>
    <property type="project" value="TreeGrafter"/>
</dbReference>
<dbReference type="GO" id="GO:0008046">
    <property type="term" value="F:axon guidance receptor activity"/>
    <property type="evidence" value="ECO:0007669"/>
    <property type="project" value="TreeGrafter"/>
</dbReference>
<dbReference type="InterPro" id="IPR036179">
    <property type="entry name" value="Ig-like_dom_sf"/>
</dbReference>
<feature type="region of interest" description="Disordered" evidence="6">
    <location>
        <begin position="1981"/>
        <end position="2000"/>
    </location>
</feature>
<evidence type="ECO:0000256" key="2">
    <source>
        <dbReference type="ARBA" id="ARBA00022490"/>
    </source>
</evidence>
<feature type="region of interest" description="Disordered" evidence="6">
    <location>
        <begin position="2546"/>
        <end position="2571"/>
    </location>
</feature>
<sequence>MPEIVWYHEEVPISENQDFKSIYNKETGSCSLLISEVFPQDAGEYKCEATNALGTAVSRAYLEIESYEYIPDSEEASSQEAPSPRPVLEETELKQLSYEEVKKLIQEETSVAEVSTELPGTSVVEKQYHTAKTVEMVLTGEAESTTDISQKQIAEFQVTSQIIKDSIQKADIESPISARAASQIQIPDQSQLSELQSVSEEQVKSESVISVSQQHEAGFATETKVVEKVEDLEQPQIFDFEQKIETPVTRDIVQVEEKVEQLLAEESKVSLETVSVDQPQVFHIVSSTEEQTTIESVPGVTKEAEKRQPTVAKSVTMKEVTEESIVTELHELPEATTDIEEITLDIHKVEEKHAKESKVLVEMESLEQPEVVSIDGKVQEQTHIQKIVSVTKEAEKQQPTVAKSAVIKEVTEGSVVTELQEFPEETTDVQEITLDIHKVEEKYAKETKVSVEMESFEQPEVFAIDGKVEEQTNVASIPGVTFEVEKQQPTVAKSVVMKELTEESVVTQLHELPEETTEMEEITLDVRTVEEKHAKESIVAVGLERVEQPEVFDIDSKVQEQTTSSEVQVIAETSAIDSPVISKSTLLSEDVPENVVTHVKELDQETTLGQEIVSIVHETDQLLPKETKVDIETVAIEHPDVFSISESVEEKTTVQEIDKVITETIEKHLPTAAKTVAMQELIDEATASDVQEEVEEKTVPDEVSSIREQYMQNLPVESKAAVEIELIEHPEILNLPEKTEYKPSTQEIKQVTTKPEKTYPTSAKAFALEEMTEHATTMDLEEAPVETLKSEGVTSFQIQYEQRVERETQAAPDESIIEVPEVVNVAEKVEQKLSSAEMKVVKEMAEKSMPIMSKSVTLEEFTESSSIISLDEETSSQPVVEEVTAPEETTGHISPKTAKSVVLEEIFEIPEVKQLEENKTESMEKPSSVQDLDVKYKPSDAFLTQTVPLEEVVEELKTYELTREVEKQTDEREVSPLSNVCAPLAPSESKADVTEELLEPSVIDNVKQQDTMNLSVIGVELDTQSVKTQPITETTTRSVVEAFEQPNLTEVTLPSTETAIAKDMPIETLQAQYEEVPEILETFVENLVTEVISETVEESKMPSFEVSLKDITVVENHVLHMEVFVSGTPMPEVKWYLNQVELAPSPGVHIRQEGYRSEYIVEEVFPEDQGLYSVIATNEFGTVTSSAYITVLSASGPSSDVEIEEEQKEVTKTFVEEISIDAKPVMEQVNIEIIDKTYGIQKGESFESEETFEECIEGQAVSDDSGEDHFEECYQDDYVESEIVPDVRKEEHIERETIVQKVGIQIQPAEVSNFKTEVVLSPEVKKEEIKFTVSPEQVFKEEVKIATEPSNFVDTITINVDAQKEIVKEIVKTEMTKDVAVESSFKNVLMLEPTNILVDVDEPDTIPSETMQIHFVQESKETVSEEKSLRFSTDFENIQPETSENLAINKAEITAKSEVCINEILDHLTMEKSENVIAEASPVEMIVENIESDIRVIQSVEKPVQNVELIPEVIAAENADAVYQEPTPVEPTPEVIESKGVEQHVITEKHIQNVAVLPEDLPVENVDIFPREPSPVETTPEVIESKGVEQHVITEKHIQNVAVLPEDLPVENVYIFPREPSPVETTPEVIESKGVEQHVVTEKHVQNVAVLPEVLPAENVDIFPREPSPVETTPEVIESKGVEQHMVTEKHVQNVAVLPEVLPAENVYIFPREPSPVETTPEVIESKGVEKHMVTEKHVQNVAVLPEDLPTENVDIFPREPSPVETTSEVIESKGVEQHMVTEKHVQNVTVLPEDLAPENVEAFPREPSPVEVQSELIESGSKDTHELSEKLEINVEGSSEDTILDLLVVVPREESPVGTTFDYDTTETTKEQVLIVQKEIKVDELPDTTVIESSHDVIKEVCAVEPVAEIVPSSASQKPFITQGSICAEEIPQETEIDKLIIIPREIPTSAEIQIAEITDMVIPTVSEEINVYEDKPVEVEEESFEDAAEPSDEEKESLEDFKECIDITVEPEISAVKKEIIETTRDKTSKVMVQIKPKEEKAEKTISVTNLVQHEVTLAEHVPVVMQVEEKYKVDKTIPVTSPKKSGIKINVSENIQKDISISEASLFKESVNVVTKPQLEEIHMEIVPEKKVDVKETVEIVRKVTEERIPERKEEPVDKIAVFKEAVEISPKPGFQEVHMTIVPEKKVEVKETVKVVQKVKEEITPKKKEEPVDETAVFKEGLVIAPKPTFEEVHMTIVPEKKVDVNETIHIVQKVTEQITPERREEPVDETAIFKEGLEITPKPKFEEVHMTIVSKEKDIPVERKPEMHIEVRTVPEQLNVTQKETYSIETIASHPKEPEFEKEIRIIKKDSTSEIVKQKSEYIQKTIDISEIHKKSTKLEVIKEFHDISVREKDTFILEIIFEAHPAPSITWYFEDVVIESTEEFLIVIEENRTMIVVKQAILEDEGEYKVRIENDAGSYVSTAYVTVLPLSISDTEFETQRAVVSEQEKMEIKQEFHKFEINIDVSSRGAPPKPEPLPVAEVKPLLERTETTTIITEQKVETVTESTTKKETTEAAPSEGGEPTNVGDASMQTFLLAMIMVMMFIRFMAWLLSFGCCFWCCFFCCLWQS</sequence>
<dbReference type="GO" id="GO:0005886">
    <property type="term" value="C:plasma membrane"/>
    <property type="evidence" value="ECO:0007669"/>
    <property type="project" value="TreeGrafter"/>
</dbReference>